<dbReference type="AlphaFoldDB" id="A0A3G7TZY3"/>
<evidence type="ECO:0000313" key="2">
    <source>
        <dbReference type="Proteomes" id="UP000268048"/>
    </source>
</evidence>
<dbReference type="InterPro" id="IPR051082">
    <property type="entry name" value="Pentapeptide-BTB/POZ_domain"/>
</dbReference>
<dbReference type="Proteomes" id="UP000268048">
    <property type="component" value="Chromosome"/>
</dbReference>
<evidence type="ECO:0008006" key="3">
    <source>
        <dbReference type="Google" id="ProtNLM"/>
    </source>
</evidence>
<dbReference type="SUPFAM" id="SSF141571">
    <property type="entry name" value="Pentapeptide repeat-like"/>
    <property type="match status" value="1"/>
</dbReference>
<dbReference type="Pfam" id="PF00805">
    <property type="entry name" value="Pentapeptide"/>
    <property type="match status" value="1"/>
</dbReference>
<accession>A0A3G7TZY3</accession>
<proteinExistence type="predicted"/>
<dbReference type="InterPro" id="IPR001646">
    <property type="entry name" value="5peptide_repeat"/>
</dbReference>
<evidence type="ECO:0000313" key="1">
    <source>
        <dbReference type="EMBL" id="AZE51948.1"/>
    </source>
</evidence>
<dbReference type="PANTHER" id="PTHR14136:SF17">
    <property type="entry name" value="BTB_POZ DOMAIN-CONTAINING PROTEIN KCTD9"/>
    <property type="match status" value="1"/>
</dbReference>
<dbReference type="PANTHER" id="PTHR14136">
    <property type="entry name" value="BTB_POZ DOMAIN-CONTAINING PROTEIN KCTD9"/>
    <property type="match status" value="1"/>
</dbReference>
<gene>
    <name evidence="1" type="ORF">C4K04_6320</name>
</gene>
<dbReference type="Gene3D" id="2.160.20.80">
    <property type="entry name" value="E3 ubiquitin-protein ligase SopA"/>
    <property type="match status" value="1"/>
</dbReference>
<dbReference type="EMBL" id="CP027753">
    <property type="protein sequence ID" value="AZE51948.1"/>
    <property type="molecule type" value="Genomic_DNA"/>
</dbReference>
<protein>
    <recommendedName>
        <fullName evidence="3">Pentapeptide repeat-containing protein</fullName>
    </recommendedName>
</protein>
<sequence>MSDLPDTPSLSAFKADAKRLHKDVLDACPKALDLLSRQGFSAAAQCGHQSVKLSVCQRALAASYGYEEFQALQLNEQLISKYITYCQNRGFWSRPYSCSFSRPRHFLQVKALIDALSRDVPLAETARKQGVDFAGFHFSELLFAHIATLVQTDVPLNFAGVRAPGALIEEGWLFEVENLRGANLSDAKFYSITIDPVIRPGAHCFQADFSYADLRGADFRRSYLRGSLFVGANLDGADFRNSTLYECDFTGATGEYRVEKADSRDWRVEPIGRFKIL</sequence>
<reference evidence="1 2" key="1">
    <citation type="submission" date="2018-03" db="EMBL/GenBank/DDBJ databases">
        <title>Diversity of phytobeneficial traits revealed by whole-genome analysis of worldwide-isolated phenazine-producing Pseudomonas spp.</title>
        <authorList>
            <person name="Biessy A."/>
            <person name="Novinscak A."/>
            <person name="Blom J."/>
            <person name="Leger G."/>
            <person name="Thomashow L.S."/>
            <person name="Cazorla F.M."/>
            <person name="Josic D."/>
            <person name="Filion M."/>
        </authorList>
    </citation>
    <scope>NUCLEOTIDE SEQUENCE [LARGE SCALE GENOMIC DNA]</scope>
    <source>
        <strain evidence="1 2">B25</strain>
    </source>
</reference>
<organism evidence="1 2">
    <name type="scientific">Pseudomonas chlororaphis</name>
    <dbReference type="NCBI Taxonomy" id="587753"/>
    <lineage>
        <taxon>Bacteria</taxon>
        <taxon>Pseudomonadati</taxon>
        <taxon>Pseudomonadota</taxon>
        <taxon>Gammaproteobacteria</taxon>
        <taxon>Pseudomonadales</taxon>
        <taxon>Pseudomonadaceae</taxon>
        <taxon>Pseudomonas</taxon>
    </lineage>
</organism>
<name>A0A3G7TZY3_9PSED</name>
<dbReference type="RefSeq" id="WP_124322821.1">
    <property type="nucleotide sequence ID" value="NZ_CP027753.1"/>
</dbReference>